<dbReference type="InterPro" id="IPR041404">
    <property type="entry name" value="DUF5588"/>
</dbReference>
<protein>
    <submittedName>
        <fullName evidence="1">C8orf76 homolog</fullName>
    </submittedName>
</protein>
<gene>
    <name evidence="1" type="primary">CH076</name>
</gene>
<dbReference type="Gene3D" id="1.25.40.10">
    <property type="entry name" value="Tetratricopeptide repeat domain"/>
    <property type="match status" value="1"/>
</dbReference>
<accession>C1BJ83</accession>
<dbReference type="InterPro" id="IPR011990">
    <property type="entry name" value="TPR-like_helical_dom_sf"/>
</dbReference>
<dbReference type="EMBL" id="BT074662">
    <property type="protein sequence ID" value="ACO09086.1"/>
    <property type="molecule type" value="mRNA"/>
</dbReference>
<name>C1BJ83_OSMMO</name>
<dbReference type="Pfam" id="PF17826">
    <property type="entry name" value="DUF5588"/>
    <property type="match status" value="2"/>
</dbReference>
<dbReference type="AlphaFoldDB" id="C1BJ83"/>
<reference evidence="1" key="1">
    <citation type="submission" date="2009-03" db="EMBL/GenBank/DDBJ databases">
        <title>Osmerus mordax full-length cDNAs.</title>
        <authorList>
            <person name="von Schalburg K."/>
            <person name="Leong J."/>
            <person name="Cooper G."/>
            <person name="Davidson W.S."/>
            <person name="Koop B.F."/>
        </authorList>
    </citation>
    <scope>NUCLEOTIDE SEQUENCE</scope>
    <source>
        <tissue evidence="1">Brain</tissue>
    </source>
</reference>
<sequence>MDIFGSTFDDSMFEEARDKANVPLSSYKAKFCATEWFCETDATDTDDLLDRQKVFKFRADLEFRKGNYQKALNDYTSCLALVPEGNLTIKRDVLEAMARCLSHIGQMEQALETVEQLSKEAANTCHLTCILLLKVNIYQYCRDLGNKIIALQQLCCLHPYNQWHWTSLADGYISQLESLSSQAPGLSFLPQENTLDMIGQQQVIQLYPTAPEREDRDSLWLKACMCLLRARLLLRILRNQQSSFVLQSSEKALQRTEEALQHLDPTERTLQVVTEVMGEDLVSEKMREENQDGESLDNIILKNFENRWWNRLLQTGLLGPDGGKLTTDKTESVSEP</sequence>
<dbReference type="SUPFAM" id="SSF48452">
    <property type="entry name" value="TPR-like"/>
    <property type="match status" value="1"/>
</dbReference>
<proteinExistence type="evidence at transcript level"/>
<dbReference type="PANTHER" id="PTHR31919:SF1">
    <property type="entry name" value="ZINC FINGERS AND HOMEOBOXES PROTEIN 1, ISOFORM 2"/>
    <property type="match status" value="1"/>
</dbReference>
<evidence type="ECO:0000313" key="1">
    <source>
        <dbReference type="EMBL" id="ACO09086.1"/>
    </source>
</evidence>
<organism evidence="1">
    <name type="scientific">Osmerus mordax</name>
    <name type="common">Rainbow smelt</name>
    <name type="synonym">Atherina mordax</name>
    <dbReference type="NCBI Taxonomy" id="8014"/>
    <lineage>
        <taxon>Eukaryota</taxon>
        <taxon>Metazoa</taxon>
        <taxon>Chordata</taxon>
        <taxon>Craniata</taxon>
        <taxon>Vertebrata</taxon>
        <taxon>Euteleostomi</taxon>
        <taxon>Actinopterygii</taxon>
        <taxon>Neopterygii</taxon>
        <taxon>Teleostei</taxon>
        <taxon>Stomiati</taxon>
        <taxon>Osmeriformes</taxon>
        <taxon>Osmeridae</taxon>
        <taxon>Osmerus</taxon>
    </lineage>
</organism>
<dbReference type="PANTHER" id="PTHR31919">
    <property type="entry name" value="ZINC FINGERS AND HOMEOBOXES PROTEIN 1, ISOFORM 2"/>
    <property type="match status" value="1"/>
</dbReference>